<dbReference type="PANTHER" id="PTHR34070">
    <property type="entry name" value="ARMADILLO-TYPE FOLD"/>
    <property type="match status" value="1"/>
</dbReference>
<dbReference type="SUPFAM" id="SSF48371">
    <property type="entry name" value="ARM repeat"/>
    <property type="match status" value="1"/>
</dbReference>
<reference evidence="1 2" key="1">
    <citation type="journal article" date="2013" name="Genome Biol. Evol.">
        <title>Complete genomes of two dipteran-associated spiroplasmas provided insights into the origin, dynamics, and impacts of viral invasion in spiroplasma.</title>
        <authorList>
            <person name="Ku C."/>
            <person name="Lo W.S."/>
            <person name="Chen L.L."/>
            <person name="Kuo C.H."/>
        </authorList>
    </citation>
    <scope>NUCLEOTIDE SEQUENCE [LARGE SCALE GENOMIC DNA]</scope>
    <source>
        <strain evidence="1">EA-1</strain>
    </source>
</reference>
<dbReference type="Gene3D" id="1.25.40.290">
    <property type="entry name" value="ARM repeat domains"/>
    <property type="match status" value="1"/>
</dbReference>
<protein>
    <submittedName>
        <fullName evidence="1">Putative DNA alkylation repair enzyme</fullName>
    </submittedName>
</protein>
<dbReference type="OrthoDB" id="1117222at2"/>
<dbReference type="Proteomes" id="UP000013963">
    <property type="component" value="Chromosome"/>
</dbReference>
<dbReference type="InterPro" id="IPR016024">
    <property type="entry name" value="ARM-type_fold"/>
</dbReference>
<dbReference type="Gene3D" id="1.20.1660.10">
    <property type="entry name" value="Hypothetical protein (EF3068)"/>
    <property type="match status" value="1"/>
</dbReference>
<name>R4UES1_9MOLU</name>
<evidence type="ECO:0000313" key="2">
    <source>
        <dbReference type="Proteomes" id="UP000013963"/>
    </source>
</evidence>
<dbReference type="AlphaFoldDB" id="R4UES1"/>
<evidence type="ECO:0000313" key="1">
    <source>
        <dbReference type="EMBL" id="AGM26424.1"/>
    </source>
</evidence>
<accession>R4UES1</accession>
<sequence length="227" mass="27304">MNDFNNEIMQLKNIFEKNCDEETKIKQEKFLLNNFQFYGILTGKRKPLIKGLLSEWNKKYPNFNDKKALFKELYYQPQREFKYSAIEFLNLWWQKNLTFDDLDWLLALIRMDIWWETVDNVDDIFGQILFNHNDQPAARIYINKLINDEDDWVKRIAIQLQLNFKEKMDVDLIFALVEPLLTTTNFYLIRSIGWALRNAKRVAPEKVESFIIRNNISNKIIAVINEH</sequence>
<gene>
    <name evidence="1" type="ORF">SSYRP_v1c08350</name>
</gene>
<dbReference type="STRING" id="1276229.SSYRP_v1c08350"/>
<dbReference type="RefSeq" id="WP_016341065.1">
    <property type="nucleotide sequence ID" value="NC_021284.1"/>
</dbReference>
<dbReference type="Pfam" id="PF08713">
    <property type="entry name" value="DNA_alkylation"/>
    <property type="match status" value="1"/>
</dbReference>
<keyword evidence="2" id="KW-1185">Reference proteome</keyword>
<dbReference type="eggNOG" id="COG4912">
    <property type="taxonomic scope" value="Bacteria"/>
</dbReference>
<dbReference type="PATRIC" id="fig|1276229.3.peg.830"/>
<dbReference type="PANTHER" id="PTHR34070:SF1">
    <property type="entry name" value="DNA ALKYLATION REPAIR PROTEIN"/>
    <property type="match status" value="1"/>
</dbReference>
<dbReference type="HOGENOM" id="CLU_079880_1_0_14"/>
<dbReference type="EMBL" id="CP005078">
    <property type="protein sequence ID" value="AGM26424.1"/>
    <property type="molecule type" value="Genomic_DNA"/>
</dbReference>
<dbReference type="KEGG" id="ssyr:SSYRP_v1c08350"/>
<dbReference type="InterPro" id="IPR014825">
    <property type="entry name" value="DNA_alkylation"/>
</dbReference>
<proteinExistence type="predicted"/>
<organism evidence="1 2">
    <name type="scientific">Spiroplasma syrphidicola EA-1</name>
    <dbReference type="NCBI Taxonomy" id="1276229"/>
    <lineage>
        <taxon>Bacteria</taxon>
        <taxon>Bacillati</taxon>
        <taxon>Mycoplasmatota</taxon>
        <taxon>Mollicutes</taxon>
        <taxon>Entomoplasmatales</taxon>
        <taxon>Spiroplasmataceae</taxon>
        <taxon>Spiroplasma</taxon>
    </lineage>
</organism>